<evidence type="ECO:0000313" key="2">
    <source>
        <dbReference type="Proteomes" id="UP000265515"/>
    </source>
</evidence>
<dbReference type="AlphaFoldDB" id="A0A388KFA3"/>
<keyword evidence="2" id="KW-1185">Reference proteome</keyword>
<evidence type="ECO:0000313" key="1">
    <source>
        <dbReference type="EMBL" id="GBG68730.1"/>
    </source>
</evidence>
<dbReference type="Proteomes" id="UP000265515">
    <property type="component" value="Unassembled WGS sequence"/>
</dbReference>
<gene>
    <name evidence="1" type="ORF">CBR_g3272</name>
</gene>
<dbReference type="EMBL" id="BFEA01000104">
    <property type="protein sequence ID" value="GBG68730.1"/>
    <property type="molecule type" value="Genomic_DNA"/>
</dbReference>
<comment type="caution">
    <text evidence="1">The sequence shown here is derived from an EMBL/GenBank/DDBJ whole genome shotgun (WGS) entry which is preliminary data.</text>
</comment>
<organism evidence="1 2">
    <name type="scientific">Chara braunii</name>
    <name type="common">Braun's stonewort</name>
    <dbReference type="NCBI Taxonomy" id="69332"/>
    <lineage>
        <taxon>Eukaryota</taxon>
        <taxon>Viridiplantae</taxon>
        <taxon>Streptophyta</taxon>
        <taxon>Charophyceae</taxon>
        <taxon>Charales</taxon>
        <taxon>Characeae</taxon>
        <taxon>Chara</taxon>
    </lineage>
</organism>
<proteinExistence type="predicted"/>
<dbReference type="Gramene" id="GBG68730">
    <property type="protein sequence ID" value="GBG68730"/>
    <property type="gene ID" value="CBR_g3272"/>
</dbReference>
<sequence length="551" mass="62914">MQILPIPVGEITFNQRALNPAIVAGIEAAIEASTRPQSMDDPAPWDPPELVLAPINPSKDADEQRTRVLPEDFDPEQADEFFYYPVAGQHSSEAMKRAVAKNSAAVEVFDFRNYDRVRIIYFDDDHTNGYHYVSTYDNTRGDRAMLPSFHQACVDIRGFWDSKKWIGSVGNMSKGDPKGLEHQKTWREFLRSCMGKSCVKALWTECISGKWQQDWTNRMRGYMNVATCKDPPNGMRRGIESLWNMSGGFLKDSAEATAALYRDAPFHFKYFVYHAIGRVDLLTSELRWLKNAALNLRWEKKQRWSTLLPVNMQPKELLPAGDEIVTAATNLNCKAAILDLANPKNCLVWTPADFDALRKMMTKLCGNNWILIVFAPQKQHKAVMKQLYNWDDAEVLLDTWKRYFAFGTAVSKYENWQVDYKDTMAVVLHAEEGNLRKVTRAPKSEAEIVELNVDEEQFKRCTAKHSGEEGNEREVYGRWERHPKRLQKLCSSFFHEDEGVILIGKSHAGLVSKLLRAGHHVFACDSSSKDISYLTKVIEILGKDARNKCTV</sequence>
<accession>A0A388KFA3</accession>
<name>A0A388KFA3_CHABU</name>
<protein>
    <submittedName>
        <fullName evidence="1">Uncharacterized protein</fullName>
    </submittedName>
</protein>
<reference evidence="1 2" key="1">
    <citation type="journal article" date="2018" name="Cell">
        <title>The Chara Genome: Secondary Complexity and Implications for Plant Terrestrialization.</title>
        <authorList>
            <person name="Nishiyama T."/>
            <person name="Sakayama H."/>
            <person name="Vries J.D."/>
            <person name="Buschmann H."/>
            <person name="Saint-Marcoux D."/>
            <person name="Ullrich K.K."/>
            <person name="Haas F.B."/>
            <person name="Vanderstraeten L."/>
            <person name="Becker D."/>
            <person name="Lang D."/>
            <person name="Vosolsobe S."/>
            <person name="Rombauts S."/>
            <person name="Wilhelmsson P.K.I."/>
            <person name="Janitza P."/>
            <person name="Kern R."/>
            <person name="Heyl A."/>
            <person name="Rumpler F."/>
            <person name="Villalobos L.I.A.C."/>
            <person name="Clay J.M."/>
            <person name="Skokan R."/>
            <person name="Toyoda A."/>
            <person name="Suzuki Y."/>
            <person name="Kagoshima H."/>
            <person name="Schijlen E."/>
            <person name="Tajeshwar N."/>
            <person name="Catarino B."/>
            <person name="Hetherington A.J."/>
            <person name="Saltykova A."/>
            <person name="Bonnot C."/>
            <person name="Breuninger H."/>
            <person name="Symeonidi A."/>
            <person name="Radhakrishnan G.V."/>
            <person name="Van Nieuwerburgh F."/>
            <person name="Deforce D."/>
            <person name="Chang C."/>
            <person name="Karol K.G."/>
            <person name="Hedrich R."/>
            <person name="Ulvskov P."/>
            <person name="Glockner G."/>
            <person name="Delwiche C.F."/>
            <person name="Petrasek J."/>
            <person name="Van de Peer Y."/>
            <person name="Friml J."/>
            <person name="Beilby M."/>
            <person name="Dolan L."/>
            <person name="Kohara Y."/>
            <person name="Sugano S."/>
            <person name="Fujiyama A."/>
            <person name="Delaux P.-M."/>
            <person name="Quint M."/>
            <person name="TheiBen G."/>
            <person name="Hagemann M."/>
            <person name="Harholt J."/>
            <person name="Dunand C."/>
            <person name="Zachgo S."/>
            <person name="Langdale J."/>
            <person name="Maumus F."/>
            <person name="Straeten D.V.D."/>
            <person name="Gould S.B."/>
            <person name="Rensing S.A."/>
        </authorList>
    </citation>
    <scope>NUCLEOTIDE SEQUENCE [LARGE SCALE GENOMIC DNA]</scope>
    <source>
        <strain evidence="1 2">S276</strain>
    </source>
</reference>